<sequence>MNPFNIRPDKHIQSLLILLGAALLITLLAPSEQKFKYTFFEGKPWAYDLLTAPYDIPILKTKEAIKEEQDSLCERQLPYYNLRMDLLDTALEHWKNEFKERYAKQLPPAYYSYVEKQLNELYHNGMMDEAEKENLRANGKLEVMLSNSETKEAERTPISYFYTLKEAYYKIIDGTPEQLSKEVINSFDLSSLLRVNVAFNSDMSSNVMDEELRKISVSTGIVQTGERIVDKGEIVDARIYNVLNSFKIEYQSRAAVSDRIVISLATFALIAMFFIAFWLYLWIFRVHFLAHRRNVILFVSLLLFLVVVTVINIRLDLFNLYIIPFAILPLVVRTFFDSRTALFAHIVCVLSAALFVPFQYEFIVLQMLAGMTGIFSLRSLRSRVDLIRATFLIFVTYLLTYFALAFWQHGGLTADNWTHIIYFGINLIFLTFSYLLIYIIERLFGYVSIISLVELGDMNSPLLKELSERAPGTFQHSFQVSILATEAAIKIDADAALTRTGALYHDIGKMRNPQYFTENQGGSNPHESLSYDESARIIIRHVTDGIAMAQKYKLPDQVIDFIRTHHGEGKTKYFYNSYCNEHPGIEVDPAPFTYPGPNPFSKETAIVMMADAVEASSRSLKEYTEENIRNLIDRIVDSIVEEGLLSDAPITFRDIKKAKEVFYEKLKTIYHTRIAYPEKRA</sequence>
<dbReference type="RefSeq" id="WP_023939971.1">
    <property type="nucleotide sequence ID" value="NZ_LS483447.1"/>
</dbReference>
<dbReference type="KEGG" id="pcre:NCTC12858_00519"/>
<organism evidence="3 4">
    <name type="scientific">Porphyromonas crevioricanis</name>
    <dbReference type="NCBI Taxonomy" id="393921"/>
    <lineage>
        <taxon>Bacteria</taxon>
        <taxon>Pseudomonadati</taxon>
        <taxon>Bacteroidota</taxon>
        <taxon>Bacteroidia</taxon>
        <taxon>Bacteroidales</taxon>
        <taxon>Porphyromonadaceae</taxon>
        <taxon>Porphyromonas</taxon>
    </lineage>
</organism>
<dbReference type="AlphaFoldDB" id="A0A2X4PLL7"/>
<dbReference type="InterPro" id="IPR006674">
    <property type="entry name" value="HD_domain"/>
</dbReference>
<evidence type="ECO:0000256" key="1">
    <source>
        <dbReference type="SAM" id="Phobius"/>
    </source>
</evidence>
<keyword evidence="1" id="KW-0472">Membrane</keyword>
<feature type="transmembrane region" description="Helical" evidence="1">
    <location>
        <begin position="12"/>
        <end position="29"/>
    </location>
</feature>
<keyword evidence="1" id="KW-0812">Transmembrane</keyword>
<dbReference type="InterPro" id="IPR011621">
    <property type="entry name" value="Metal-dep_PHydrolase_7TM_intra"/>
</dbReference>
<dbReference type="NCBIfam" id="TIGR00277">
    <property type="entry name" value="HDIG"/>
    <property type="match status" value="1"/>
</dbReference>
<dbReference type="Pfam" id="PF07697">
    <property type="entry name" value="7TMR-HDED"/>
    <property type="match status" value="1"/>
</dbReference>
<dbReference type="InterPro" id="IPR003607">
    <property type="entry name" value="HD/PDEase_dom"/>
</dbReference>
<feature type="transmembrane region" description="Helical" evidence="1">
    <location>
        <begin position="386"/>
        <end position="407"/>
    </location>
</feature>
<dbReference type="Gene3D" id="1.10.3210.10">
    <property type="entry name" value="Hypothetical protein af1432"/>
    <property type="match status" value="1"/>
</dbReference>
<dbReference type="SMART" id="SM00471">
    <property type="entry name" value="HDc"/>
    <property type="match status" value="1"/>
</dbReference>
<dbReference type="InterPro" id="IPR052722">
    <property type="entry name" value="PgpH_phosphodiesterase"/>
</dbReference>
<keyword evidence="4" id="KW-1185">Reference proteome</keyword>
<name>A0A2X4PLL7_9PORP</name>
<feature type="transmembrane region" description="Helical" evidence="1">
    <location>
        <begin position="419"/>
        <end position="440"/>
    </location>
</feature>
<dbReference type="GO" id="GO:0016787">
    <property type="term" value="F:hydrolase activity"/>
    <property type="evidence" value="ECO:0007669"/>
    <property type="project" value="UniProtKB-KW"/>
</dbReference>
<dbReference type="PANTHER" id="PTHR36442">
    <property type="entry name" value="CYCLIC-DI-AMP PHOSPHODIESTERASE PGPH"/>
    <property type="match status" value="1"/>
</dbReference>
<dbReference type="InterPro" id="IPR011624">
    <property type="entry name" value="Metal-dep_PHydrolase_7TM_extra"/>
</dbReference>
<reference evidence="3 4" key="1">
    <citation type="submission" date="2018-06" db="EMBL/GenBank/DDBJ databases">
        <authorList>
            <consortium name="Pathogen Informatics"/>
            <person name="Doyle S."/>
        </authorList>
    </citation>
    <scope>NUCLEOTIDE SEQUENCE [LARGE SCALE GENOMIC DNA]</scope>
    <source>
        <strain evidence="3 4">NCTC12858</strain>
    </source>
</reference>
<proteinExistence type="predicted"/>
<feature type="domain" description="HD/PDEase" evidence="2">
    <location>
        <begin position="469"/>
        <end position="625"/>
    </location>
</feature>
<feature type="transmembrane region" description="Helical" evidence="1">
    <location>
        <begin position="295"/>
        <end position="311"/>
    </location>
</feature>
<feature type="transmembrane region" description="Helical" evidence="1">
    <location>
        <begin position="260"/>
        <end position="283"/>
    </location>
</feature>
<gene>
    <name evidence="3" type="ORF">NCTC12858_00519</name>
</gene>
<accession>A0A2X4PLL7</accession>
<dbReference type="CDD" id="cd00077">
    <property type="entry name" value="HDc"/>
    <property type="match status" value="1"/>
</dbReference>
<keyword evidence="1" id="KW-1133">Transmembrane helix</keyword>
<dbReference type="InterPro" id="IPR006675">
    <property type="entry name" value="HDIG_dom"/>
</dbReference>
<protein>
    <submittedName>
        <fullName evidence="3">Predicted HD superfamily hydrolase</fullName>
    </submittedName>
</protein>
<evidence type="ECO:0000259" key="2">
    <source>
        <dbReference type="SMART" id="SM00471"/>
    </source>
</evidence>
<feature type="transmembrane region" description="Helical" evidence="1">
    <location>
        <begin position="318"/>
        <end position="336"/>
    </location>
</feature>
<dbReference type="EMBL" id="LS483447">
    <property type="protein sequence ID" value="SQH72693.1"/>
    <property type="molecule type" value="Genomic_DNA"/>
</dbReference>
<feature type="transmembrane region" description="Helical" evidence="1">
    <location>
        <begin position="342"/>
        <end position="365"/>
    </location>
</feature>
<evidence type="ECO:0000313" key="3">
    <source>
        <dbReference type="EMBL" id="SQH72693.1"/>
    </source>
</evidence>
<dbReference type="SUPFAM" id="SSF109604">
    <property type="entry name" value="HD-domain/PDEase-like"/>
    <property type="match status" value="1"/>
</dbReference>
<dbReference type="PANTHER" id="PTHR36442:SF1">
    <property type="entry name" value="CYCLIC-DI-AMP PHOSPHODIESTERASE PGPH"/>
    <property type="match status" value="1"/>
</dbReference>
<keyword evidence="3" id="KW-0378">Hydrolase</keyword>
<dbReference type="Proteomes" id="UP000249300">
    <property type="component" value="Chromosome 1"/>
</dbReference>
<dbReference type="Pfam" id="PF01966">
    <property type="entry name" value="HD"/>
    <property type="match status" value="1"/>
</dbReference>
<evidence type="ECO:0000313" key="4">
    <source>
        <dbReference type="Proteomes" id="UP000249300"/>
    </source>
</evidence>
<dbReference type="Pfam" id="PF07698">
    <property type="entry name" value="7TM-7TMR_HD"/>
    <property type="match status" value="1"/>
</dbReference>